<dbReference type="EC" id="1.1.1.169" evidence="3 10"/>
<feature type="compositionally biased region" description="Polar residues" evidence="11">
    <location>
        <begin position="135"/>
        <end position="151"/>
    </location>
</feature>
<evidence type="ECO:0000256" key="10">
    <source>
        <dbReference type="RuleBase" id="RU362068"/>
    </source>
</evidence>
<comment type="function">
    <text evidence="10">Catalyzes the NADPH-dependent reduction of ketopantoate into pantoic acid.</text>
</comment>
<dbReference type="OrthoDB" id="6530772at2"/>
<keyword evidence="15" id="KW-1185">Reference proteome</keyword>
<dbReference type="PATRIC" id="fig|320778.3.peg.884"/>
<dbReference type="STRING" id="320778.ABT57_04125"/>
<evidence type="ECO:0000259" key="12">
    <source>
        <dbReference type="Pfam" id="PF02558"/>
    </source>
</evidence>
<dbReference type="NCBIfam" id="NF005087">
    <property type="entry name" value="PRK06522.1-1"/>
    <property type="match status" value="1"/>
</dbReference>
<evidence type="ECO:0000256" key="8">
    <source>
        <dbReference type="ARBA" id="ARBA00032024"/>
    </source>
</evidence>
<dbReference type="NCBIfam" id="TIGR00745">
    <property type="entry name" value="apbA_panE"/>
    <property type="match status" value="1"/>
</dbReference>
<evidence type="ECO:0000313" key="15">
    <source>
        <dbReference type="Proteomes" id="UP000035909"/>
    </source>
</evidence>
<dbReference type="Pfam" id="PF08546">
    <property type="entry name" value="ApbA_C"/>
    <property type="match status" value="1"/>
</dbReference>
<comment type="catalytic activity">
    <reaction evidence="9 10">
        <text>(R)-pantoate + NADP(+) = 2-dehydropantoate + NADPH + H(+)</text>
        <dbReference type="Rhea" id="RHEA:16233"/>
        <dbReference type="ChEBI" id="CHEBI:11561"/>
        <dbReference type="ChEBI" id="CHEBI:15378"/>
        <dbReference type="ChEBI" id="CHEBI:15980"/>
        <dbReference type="ChEBI" id="CHEBI:57783"/>
        <dbReference type="ChEBI" id="CHEBI:58349"/>
        <dbReference type="EC" id="1.1.1.169"/>
    </reaction>
</comment>
<dbReference type="InterPro" id="IPR013752">
    <property type="entry name" value="KPA_reductase"/>
</dbReference>
<evidence type="ECO:0000256" key="4">
    <source>
        <dbReference type="ARBA" id="ARBA00019465"/>
    </source>
</evidence>
<evidence type="ECO:0000256" key="7">
    <source>
        <dbReference type="ARBA" id="ARBA00023002"/>
    </source>
</evidence>
<dbReference type="InterPro" id="IPR036291">
    <property type="entry name" value="NAD(P)-bd_dom_sf"/>
</dbReference>
<dbReference type="RefSeq" id="WP_047883923.1">
    <property type="nucleotide sequence ID" value="NZ_LDOU01000004.1"/>
</dbReference>
<dbReference type="Proteomes" id="UP000035909">
    <property type="component" value="Unassembled WGS sequence"/>
</dbReference>
<dbReference type="PANTHER" id="PTHR43765:SF2">
    <property type="entry name" value="2-DEHYDROPANTOATE 2-REDUCTASE"/>
    <property type="match status" value="1"/>
</dbReference>
<dbReference type="PANTHER" id="PTHR43765">
    <property type="entry name" value="2-DEHYDROPANTOATE 2-REDUCTASE-RELATED"/>
    <property type="match status" value="1"/>
</dbReference>
<evidence type="ECO:0000256" key="6">
    <source>
        <dbReference type="ARBA" id="ARBA00022857"/>
    </source>
</evidence>
<comment type="pathway">
    <text evidence="1 10">Cofactor biosynthesis; (R)-pantothenate biosynthesis; (R)-pantoate from 3-methyl-2-oxobutanoate: step 2/2.</text>
</comment>
<dbReference type="SUPFAM" id="SSF48179">
    <property type="entry name" value="6-phosphogluconate dehydrogenase C-terminal domain-like"/>
    <property type="match status" value="1"/>
</dbReference>
<evidence type="ECO:0000313" key="14">
    <source>
        <dbReference type="EMBL" id="KLV11085.1"/>
    </source>
</evidence>
<comment type="caution">
    <text evidence="14">The sequence shown here is derived from an EMBL/GenBank/DDBJ whole genome shotgun (WGS) entry which is preliminary data.</text>
</comment>
<dbReference type="UniPathway" id="UPA00028">
    <property type="reaction ID" value="UER00004"/>
</dbReference>
<organism evidence="14 15">
    <name type="scientific">Photobacterium ganghwense</name>
    <dbReference type="NCBI Taxonomy" id="320778"/>
    <lineage>
        <taxon>Bacteria</taxon>
        <taxon>Pseudomonadati</taxon>
        <taxon>Pseudomonadota</taxon>
        <taxon>Gammaproteobacteria</taxon>
        <taxon>Vibrionales</taxon>
        <taxon>Vibrionaceae</taxon>
        <taxon>Photobacterium</taxon>
    </lineage>
</organism>
<reference evidence="14 15" key="1">
    <citation type="submission" date="2015-05" db="EMBL/GenBank/DDBJ databases">
        <title>Photobacterium galathea sp. nov.</title>
        <authorList>
            <person name="Machado H."/>
            <person name="Gram L."/>
        </authorList>
    </citation>
    <scope>NUCLEOTIDE SEQUENCE [LARGE SCALE GENOMIC DNA]</scope>
    <source>
        <strain evidence="14 15">DSM 22954</strain>
    </source>
</reference>
<feature type="domain" description="Ketopantoate reductase C-terminal" evidence="13">
    <location>
        <begin position="189"/>
        <end position="307"/>
    </location>
</feature>
<dbReference type="Gene3D" id="1.10.1040.10">
    <property type="entry name" value="N-(1-d-carboxylethyl)-l-norvaline Dehydrogenase, domain 2"/>
    <property type="match status" value="1"/>
</dbReference>
<feature type="region of interest" description="Disordered" evidence="11">
    <location>
        <begin position="128"/>
        <end position="152"/>
    </location>
</feature>
<dbReference type="GO" id="GO:0015940">
    <property type="term" value="P:pantothenate biosynthetic process"/>
    <property type="evidence" value="ECO:0007669"/>
    <property type="project" value="UniProtKB-UniPathway"/>
</dbReference>
<evidence type="ECO:0000256" key="5">
    <source>
        <dbReference type="ARBA" id="ARBA00022655"/>
    </source>
</evidence>
<evidence type="ECO:0000256" key="11">
    <source>
        <dbReference type="SAM" id="MobiDB-lite"/>
    </source>
</evidence>
<dbReference type="GO" id="GO:0050661">
    <property type="term" value="F:NADP binding"/>
    <property type="evidence" value="ECO:0007669"/>
    <property type="project" value="TreeGrafter"/>
</dbReference>
<dbReference type="GO" id="GO:0008677">
    <property type="term" value="F:2-dehydropantoate 2-reductase activity"/>
    <property type="evidence" value="ECO:0007669"/>
    <property type="project" value="UniProtKB-EC"/>
</dbReference>
<dbReference type="EMBL" id="LDOU01000004">
    <property type="protein sequence ID" value="KLV11085.1"/>
    <property type="molecule type" value="Genomic_DNA"/>
</dbReference>
<dbReference type="InterPro" id="IPR013328">
    <property type="entry name" value="6PGD_dom2"/>
</dbReference>
<comment type="similarity">
    <text evidence="2 10">Belongs to the ketopantoate reductase family.</text>
</comment>
<dbReference type="InterPro" id="IPR050838">
    <property type="entry name" value="Ketopantoate_reductase"/>
</dbReference>
<dbReference type="Gene3D" id="3.40.50.720">
    <property type="entry name" value="NAD(P)-binding Rossmann-like Domain"/>
    <property type="match status" value="1"/>
</dbReference>
<dbReference type="SUPFAM" id="SSF51735">
    <property type="entry name" value="NAD(P)-binding Rossmann-fold domains"/>
    <property type="match status" value="1"/>
</dbReference>
<dbReference type="InterPro" id="IPR008927">
    <property type="entry name" value="6-PGluconate_DH-like_C_sf"/>
</dbReference>
<feature type="domain" description="Ketopantoate reductase N-terminal" evidence="12">
    <location>
        <begin position="3"/>
        <end position="159"/>
    </location>
</feature>
<evidence type="ECO:0000259" key="13">
    <source>
        <dbReference type="Pfam" id="PF08546"/>
    </source>
</evidence>
<dbReference type="InterPro" id="IPR013332">
    <property type="entry name" value="KPR_N"/>
</dbReference>
<sequence length="313" mass="34610">MKITLVGAGAIGQLWGCQLEPNHSVQFWTRRSEPFLDIDYTALEPACSRRIRIDANNPNALSQADMVLITVKAFQVEAALDSILPHLSPTTPVIIMHNGMGTHSLVLRRLVEENRPQQPVLYATTSQAAFRPGHSQEQSQGDSPLQHTGRGQSWIGAVNDAGKCHAELAAVLDNALAPCQWHDDIFVPLWQKLAINCAINPLTAMHQCRNGELAAPQFSGALDSICQEVAAVMNAEGYPTSANTLRQQVENVILATAANYSSMNRDIHHHRPTEIDYITGYLVRRAQAHQLAVPTNLGLWQHIKRLEQHDHDQ</sequence>
<keyword evidence="7 10" id="KW-0560">Oxidoreductase</keyword>
<protein>
    <recommendedName>
        <fullName evidence="4 10">2-dehydropantoate 2-reductase</fullName>
        <ecNumber evidence="3 10">1.1.1.169</ecNumber>
    </recommendedName>
    <alternativeName>
        <fullName evidence="8 10">Ketopantoate reductase</fullName>
    </alternativeName>
</protein>
<accession>A0A0J1HHI0</accession>
<evidence type="ECO:0000256" key="2">
    <source>
        <dbReference type="ARBA" id="ARBA00007870"/>
    </source>
</evidence>
<dbReference type="AlphaFoldDB" id="A0A0J1HHI0"/>
<dbReference type="Pfam" id="PF02558">
    <property type="entry name" value="ApbA"/>
    <property type="match status" value="1"/>
</dbReference>
<proteinExistence type="inferred from homology"/>
<keyword evidence="5 10" id="KW-0566">Pantothenate biosynthesis</keyword>
<dbReference type="GO" id="GO:0005737">
    <property type="term" value="C:cytoplasm"/>
    <property type="evidence" value="ECO:0007669"/>
    <property type="project" value="TreeGrafter"/>
</dbReference>
<name>A0A0J1HHI0_9GAMM</name>
<evidence type="ECO:0000256" key="3">
    <source>
        <dbReference type="ARBA" id="ARBA00013014"/>
    </source>
</evidence>
<evidence type="ECO:0000256" key="9">
    <source>
        <dbReference type="ARBA" id="ARBA00048793"/>
    </source>
</evidence>
<evidence type="ECO:0000256" key="1">
    <source>
        <dbReference type="ARBA" id="ARBA00004994"/>
    </source>
</evidence>
<gene>
    <name evidence="14" type="ORF">ABT57_04125</name>
</gene>
<keyword evidence="6 10" id="KW-0521">NADP</keyword>
<dbReference type="InterPro" id="IPR003710">
    <property type="entry name" value="ApbA"/>
</dbReference>